<dbReference type="Pfam" id="PF00931">
    <property type="entry name" value="NB-ARC"/>
    <property type="match status" value="1"/>
</dbReference>
<evidence type="ECO:0000313" key="11">
    <source>
        <dbReference type="EMBL" id="KAK1696928.1"/>
    </source>
</evidence>
<dbReference type="SUPFAM" id="SSF52540">
    <property type="entry name" value="P-loop containing nucleoside triphosphate hydrolases"/>
    <property type="match status" value="1"/>
</dbReference>
<dbReference type="Proteomes" id="UP001231189">
    <property type="component" value="Unassembled WGS sequence"/>
</dbReference>
<evidence type="ECO:0000256" key="2">
    <source>
        <dbReference type="ARBA" id="ARBA00022614"/>
    </source>
</evidence>
<evidence type="ECO:0008006" key="13">
    <source>
        <dbReference type="Google" id="ProtNLM"/>
    </source>
</evidence>
<dbReference type="InterPro" id="IPR041118">
    <property type="entry name" value="Rx_N"/>
</dbReference>
<dbReference type="InterPro" id="IPR038005">
    <property type="entry name" value="RX-like_CC"/>
</dbReference>
<dbReference type="InterPro" id="IPR055414">
    <property type="entry name" value="LRR_R13L4/SHOC2-like"/>
</dbReference>
<dbReference type="InterPro" id="IPR044974">
    <property type="entry name" value="Disease_R_plants"/>
</dbReference>
<dbReference type="InterPro" id="IPR027417">
    <property type="entry name" value="P-loop_NTPase"/>
</dbReference>
<dbReference type="InterPro" id="IPR032675">
    <property type="entry name" value="LRR_dom_sf"/>
</dbReference>
<dbReference type="Pfam" id="PF23598">
    <property type="entry name" value="LRR_14"/>
    <property type="match status" value="1"/>
</dbReference>
<dbReference type="PANTHER" id="PTHR23155:SF1062">
    <property type="entry name" value="OS11G0579400 PROTEIN"/>
    <property type="match status" value="1"/>
</dbReference>
<dbReference type="EMBL" id="JAUUTY010000001">
    <property type="protein sequence ID" value="KAK1696928.1"/>
    <property type="molecule type" value="Genomic_DNA"/>
</dbReference>
<dbReference type="InterPro" id="IPR058922">
    <property type="entry name" value="WHD_DRP"/>
</dbReference>
<organism evidence="11 12">
    <name type="scientific">Lolium multiflorum</name>
    <name type="common">Italian ryegrass</name>
    <name type="synonym">Lolium perenne subsp. multiflorum</name>
    <dbReference type="NCBI Taxonomy" id="4521"/>
    <lineage>
        <taxon>Eukaryota</taxon>
        <taxon>Viridiplantae</taxon>
        <taxon>Streptophyta</taxon>
        <taxon>Embryophyta</taxon>
        <taxon>Tracheophyta</taxon>
        <taxon>Spermatophyta</taxon>
        <taxon>Magnoliopsida</taxon>
        <taxon>Liliopsida</taxon>
        <taxon>Poales</taxon>
        <taxon>Poaceae</taxon>
        <taxon>BOP clade</taxon>
        <taxon>Pooideae</taxon>
        <taxon>Poodae</taxon>
        <taxon>Poeae</taxon>
        <taxon>Poeae Chloroplast Group 2 (Poeae type)</taxon>
        <taxon>Loliodinae</taxon>
        <taxon>Loliinae</taxon>
        <taxon>Lolium</taxon>
    </lineage>
</organism>
<feature type="domain" description="Disease resistance N-terminal" evidence="8">
    <location>
        <begin position="8"/>
        <end position="92"/>
    </location>
</feature>
<dbReference type="GO" id="GO:0043531">
    <property type="term" value="F:ADP binding"/>
    <property type="evidence" value="ECO:0007669"/>
    <property type="project" value="InterPro"/>
</dbReference>
<evidence type="ECO:0000256" key="4">
    <source>
        <dbReference type="ARBA" id="ARBA00022741"/>
    </source>
</evidence>
<dbReference type="InterPro" id="IPR036388">
    <property type="entry name" value="WH-like_DNA-bd_sf"/>
</dbReference>
<gene>
    <name evidence="11" type="ORF">QYE76_013625</name>
</gene>
<evidence type="ECO:0000259" key="8">
    <source>
        <dbReference type="Pfam" id="PF18052"/>
    </source>
</evidence>
<keyword evidence="2" id="KW-0433">Leucine-rich repeat</keyword>
<protein>
    <recommendedName>
        <fullName evidence="13">Rx N-terminal domain-containing protein</fullName>
    </recommendedName>
</protein>
<dbReference type="AlphaFoldDB" id="A0AAD8U3C3"/>
<keyword evidence="5" id="KW-0611">Plant defense</keyword>
<feature type="domain" description="Disease resistance protein winged helix" evidence="9">
    <location>
        <begin position="479"/>
        <end position="550"/>
    </location>
</feature>
<keyword evidence="3" id="KW-0677">Repeat</keyword>
<dbReference type="PANTHER" id="PTHR23155">
    <property type="entry name" value="DISEASE RESISTANCE PROTEIN RP"/>
    <property type="match status" value="1"/>
</dbReference>
<evidence type="ECO:0000259" key="10">
    <source>
        <dbReference type="Pfam" id="PF23598"/>
    </source>
</evidence>
<feature type="domain" description="NB-ARC" evidence="7">
    <location>
        <begin position="253"/>
        <end position="369"/>
    </location>
</feature>
<evidence type="ECO:0000313" key="12">
    <source>
        <dbReference type="Proteomes" id="UP001231189"/>
    </source>
</evidence>
<dbReference type="SUPFAM" id="SSF52058">
    <property type="entry name" value="L domain-like"/>
    <property type="match status" value="1"/>
</dbReference>
<dbReference type="Gene3D" id="1.10.10.10">
    <property type="entry name" value="Winged helix-like DNA-binding domain superfamily/Winged helix DNA-binding domain"/>
    <property type="match status" value="1"/>
</dbReference>
<dbReference type="Gene3D" id="1.20.5.4130">
    <property type="match status" value="1"/>
</dbReference>
<dbReference type="GO" id="GO:0098542">
    <property type="term" value="P:defense response to other organism"/>
    <property type="evidence" value="ECO:0007669"/>
    <property type="project" value="TreeGrafter"/>
</dbReference>
<feature type="domain" description="Disease resistance R13L4/SHOC-2-like LRR" evidence="10">
    <location>
        <begin position="617"/>
        <end position="953"/>
    </location>
</feature>
<dbReference type="Gene3D" id="3.80.10.10">
    <property type="entry name" value="Ribonuclease Inhibitor"/>
    <property type="match status" value="1"/>
</dbReference>
<dbReference type="Pfam" id="PF18052">
    <property type="entry name" value="Rx_N"/>
    <property type="match status" value="1"/>
</dbReference>
<dbReference type="CDD" id="cd14798">
    <property type="entry name" value="RX-CC_like"/>
    <property type="match status" value="1"/>
</dbReference>
<dbReference type="InterPro" id="IPR002182">
    <property type="entry name" value="NB-ARC"/>
</dbReference>
<evidence type="ECO:0000259" key="7">
    <source>
        <dbReference type="Pfam" id="PF00931"/>
    </source>
</evidence>
<evidence type="ECO:0000256" key="6">
    <source>
        <dbReference type="ARBA" id="ARBA00023054"/>
    </source>
</evidence>
<evidence type="ECO:0000256" key="5">
    <source>
        <dbReference type="ARBA" id="ARBA00022821"/>
    </source>
</evidence>
<keyword evidence="4" id="KW-0547">Nucleotide-binding</keyword>
<evidence type="ECO:0000256" key="3">
    <source>
        <dbReference type="ARBA" id="ARBA00022737"/>
    </source>
</evidence>
<keyword evidence="6" id="KW-0175">Coiled coil</keyword>
<comment type="caution">
    <text evidence="11">The sequence shown here is derived from an EMBL/GenBank/DDBJ whole genome shotgun (WGS) entry which is preliminary data.</text>
</comment>
<keyword evidence="12" id="KW-1185">Reference proteome</keyword>
<dbReference type="Pfam" id="PF23559">
    <property type="entry name" value="WHD_DRP"/>
    <property type="match status" value="1"/>
</dbReference>
<dbReference type="Gene3D" id="3.40.50.300">
    <property type="entry name" value="P-loop containing nucleotide triphosphate hydrolases"/>
    <property type="match status" value="1"/>
</dbReference>
<evidence type="ECO:0000259" key="9">
    <source>
        <dbReference type="Pfam" id="PF23559"/>
    </source>
</evidence>
<evidence type="ECO:0000256" key="1">
    <source>
        <dbReference type="ARBA" id="ARBA00008894"/>
    </source>
</evidence>
<name>A0AAD8U3C3_LOLMU</name>
<accession>A0AAD8U3C3</accession>
<reference evidence="11" key="1">
    <citation type="submission" date="2023-07" db="EMBL/GenBank/DDBJ databases">
        <title>A chromosome-level genome assembly of Lolium multiflorum.</title>
        <authorList>
            <person name="Chen Y."/>
            <person name="Copetti D."/>
            <person name="Kolliker R."/>
            <person name="Studer B."/>
        </authorList>
    </citation>
    <scope>NUCLEOTIDE SEQUENCE</scope>
    <source>
        <strain evidence="11">02402/16</strain>
        <tissue evidence="11">Leaf</tissue>
    </source>
</reference>
<comment type="similarity">
    <text evidence="1">Belongs to the disease resistance NB-LRR family.</text>
</comment>
<proteinExistence type="inferred from homology"/>
<sequence length="980" mass="111228">MSSTVRGAIDPLLGYLSSAIRDEAQLLGGVRRDAQFIKDEMESMNGFLHHLAVADKDHEGDHEVRAWMKQVRDLTYDTQYCVDLYGRRVGAAPRARGVRGHAHRAIFFLRTIPARHRVGKQMKELMSRARDVGERRQRYGVQVPAKVANEISGGDAAMDEELHDLRRRLVDAEPLKDATVGLINWLWLHKDGHAQEPKATVHGDTVFCSLKKCVRFLVPPVFSLAIGCQVPKIPSTILVIAIVSPDEADGGELAKEVYNHSSVTSLFECKAFVTIQRPLFLQGVLRDMIRQLRRPTGGAGEEEEQQLEDREELQKHVKGRRLLLVVENPDHPSPWNEMKEILDSSGCSPGSAIMVTTKDSVMAECFSPNKTVTHSFVQYCFKKANRMVFVKWENRDIIRRVLEKCDPDLLCMKLLLGTLYADSYTSEKQLEDLCKSLEYSSALPDTYSTATSRRQHIMTKFCYDKLPMMDRCCLLYMSIFAKNSDVTRQSLERRWVSEGQVIQGDGREAMDRAQRCFDGLVARGFLAISKAGKLGNVIYCKVHPFVHDFITKVRKEDNFGNKSLPSNLAPHLSISSDIQWHQVSHQKQHGSGSSCNCFSPVVEGQGQGAADDITTFIESLPTFSRVARVKVMDLDCCEHLKDQHLKIICNNLFLLKYLSIRSTGISRLPREIKKLQQLETFDIRQTSVPSSATRGLLLPMLKHLLAGPVTYRPDASPDMEISTVEMPSKIGEMTEMETLHYVEVVEDDKKLEHVKNLKRLRKLGVVIQGKQEDIDRLLRVVTELSLCLRELSVWIRPSRSREGRDDVLNMEIQNKHSLYKLLEKLSIKGITKGLPNWIEDLSNLAEVTLRQTSLTDMGILGKLKGLRCLTLRHESYIGDDLILKTEEFENIKFLAIEGVSHIKRIVFEPGTAPKLEKIVWTFAKMNITKDTIIDLKNLLSLKELEFSGDFNPSHMQLVAAHHQNCPNFKYTMWRDVSVQE</sequence>